<dbReference type="Gene3D" id="3.10.450.50">
    <property type="match status" value="1"/>
</dbReference>
<evidence type="ECO:0000313" key="4">
    <source>
        <dbReference type="Proteomes" id="UP001140293"/>
    </source>
</evidence>
<dbReference type="RefSeq" id="WP_264011101.1">
    <property type="nucleotide sequence ID" value="NZ_JACKSJ010000024.1"/>
</dbReference>
<protein>
    <submittedName>
        <fullName evidence="3">Nuclear transport factor 2 family protein</fullName>
    </submittedName>
</protein>
<gene>
    <name evidence="3" type="ORF">H7I41_03110</name>
</gene>
<dbReference type="SUPFAM" id="SSF54427">
    <property type="entry name" value="NTF2-like"/>
    <property type="match status" value="1"/>
</dbReference>
<evidence type="ECO:0000256" key="1">
    <source>
        <dbReference type="SAM" id="SignalP"/>
    </source>
</evidence>
<accession>A0A9X2YK27</accession>
<reference evidence="3" key="1">
    <citation type="submission" date="2020-07" db="EMBL/GenBank/DDBJ databases">
        <authorList>
            <person name="Pettersson B.M.F."/>
            <person name="Behra P.R.K."/>
            <person name="Ramesh M."/>
            <person name="Das S."/>
            <person name="Dasgupta S."/>
            <person name="Kirsebom L.A."/>
        </authorList>
    </citation>
    <scope>NUCLEOTIDE SEQUENCE</scope>
    <source>
        <strain evidence="3">DSM 44615</strain>
    </source>
</reference>
<dbReference type="Proteomes" id="UP001140293">
    <property type="component" value="Unassembled WGS sequence"/>
</dbReference>
<feature type="domain" description="SnoaL-like" evidence="2">
    <location>
        <begin position="42"/>
        <end position="149"/>
    </location>
</feature>
<keyword evidence="4" id="KW-1185">Reference proteome</keyword>
<dbReference type="InterPro" id="IPR037401">
    <property type="entry name" value="SnoaL-like"/>
</dbReference>
<comment type="caution">
    <text evidence="3">The sequence shown here is derived from an EMBL/GenBank/DDBJ whole genome shotgun (WGS) entry which is preliminary data.</text>
</comment>
<dbReference type="InterPro" id="IPR006311">
    <property type="entry name" value="TAT_signal"/>
</dbReference>
<evidence type="ECO:0000313" key="3">
    <source>
        <dbReference type="EMBL" id="MCV7168910.1"/>
    </source>
</evidence>
<dbReference type="AlphaFoldDB" id="A0A9X2YK27"/>
<name>A0A9X2YK27_9MYCO</name>
<organism evidence="3 4">
    <name type="scientific">[Mycobacterium] manitobense</name>
    <dbReference type="NCBI Taxonomy" id="190147"/>
    <lineage>
        <taxon>Bacteria</taxon>
        <taxon>Bacillati</taxon>
        <taxon>Actinomycetota</taxon>
        <taxon>Actinomycetes</taxon>
        <taxon>Mycobacteriales</taxon>
        <taxon>Mycobacteriaceae</taxon>
        <taxon>Mycolicibacterium</taxon>
    </lineage>
</organism>
<proteinExistence type="predicted"/>
<dbReference type="EMBL" id="JACKSJ010000024">
    <property type="protein sequence ID" value="MCV7168910.1"/>
    <property type="molecule type" value="Genomic_DNA"/>
</dbReference>
<reference evidence="3" key="2">
    <citation type="journal article" date="2022" name="BMC Genomics">
        <title>Comparative genome analysis of mycobacteria focusing on tRNA and non-coding RNA.</title>
        <authorList>
            <person name="Behra P.R.K."/>
            <person name="Pettersson B.M.F."/>
            <person name="Ramesh M."/>
            <person name="Das S."/>
            <person name="Dasgupta S."/>
            <person name="Kirsebom L.A."/>
        </authorList>
    </citation>
    <scope>NUCLEOTIDE SEQUENCE</scope>
    <source>
        <strain evidence="3">DSM 44615</strain>
    </source>
</reference>
<dbReference type="InterPro" id="IPR032710">
    <property type="entry name" value="NTF2-like_dom_sf"/>
</dbReference>
<feature type="chain" id="PRO_5040842410" evidence="1">
    <location>
        <begin position="34"/>
        <end position="171"/>
    </location>
</feature>
<keyword evidence="1" id="KW-0732">Signal</keyword>
<feature type="signal peptide" evidence="1">
    <location>
        <begin position="1"/>
        <end position="33"/>
    </location>
</feature>
<evidence type="ECO:0000259" key="2">
    <source>
        <dbReference type="Pfam" id="PF12680"/>
    </source>
</evidence>
<sequence length="171" mass="18845">MRRIHLSRRAFVRAAAAATGGTMMMGNAHPATAQPLTTAAIAREFFALLTAKNVDAWADLWAEDGRIIVPYPPEGFAPSIDGKAAIVAGFRDLFANFETFRTDLTGVYPAADSDAVTVEYLVDALLRTGQRYTNTNIAVFRFRGTKVLEYHDYFDPRRFQVVVDALPGGDR</sequence>
<dbReference type="PROSITE" id="PS51318">
    <property type="entry name" value="TAT"/>
    <property type="match status" value="1"/>
</dbReference>
<dbReference type="Pfam" id="PF12680">
    <property type="entry name" value="SnoaL_2"/>
    <property type="match status" value="1"/>
</dbReference>